<dbReference type="HOGENOM" id="CLU_1469661_0_0_1"/>
<name>E9HN43_DAPPU</name>
<accession>E9HN43</accession>
<reference evidence="1 2" key="1">
    <citation type="journal article" date="2011" name="Science">
        <title>The ecoresponsive genome of Daphnia pulex.</title>
        <authorList>
            <person name="Colbourne J.K."/>
            <person name="Pfrender M.E."/>
            <person name="Gilbert D."/>
            <person name="Thomas W.K."/>
            <person name="Tucker A."/>
            <person name="Oakley T.H."/>
            <person name="Tokishita S."/>
            <person name="Aerts A."/>
            <person name="Arnold G.J."/>
            <person name="Basu M.K."/>
            <person name="Bauer D.J."/>
            <person name="Caceres C.E."/>
            <person name="Carmel L."/>
            <person name="Casola C."/>
            <person name="Choi J.H."/>
            <person name="Detter J.C."/>
            <person name="Dong Q."/>
            <person name="Dusheyko S."/>
            <person name="Eads B.D."/>
            <person name="Frohlich T."/>
            <person name="Geiler-Samerotte K.A."/>
            <person name="Gerlach D."/>
            <person name="Hatcher P."/>
            <person name="Jogdeo S."/>
            <person name="Krijgsveld J."/>
            <person name="Kriventseva E.V."/>
            <person name="Kultz D."/>
            <person name="Laforsch C."/>
            <person name="Lindquist E."/>
            <person name="Lopez J."/>
            <person name="Manak J.R."/>
            <person name="Muller J."/>
            <person name="Pangilinan J."/>
            <person name="Patwardhan R.P."/>
            <person name="Pitluck S."/>
            <person name="Pritham E.J."/>
            <person name="Rechtsteiner A."/>
            <person name="Rho M."/>
            <person name="Rogozin I.B."/>
            <person name="Sakarya O."/>
            <person name="Salamov A."/>
            <person name="Schaack S."/>
            <person name="Shapiro H."/>
            <person name="Shiga Y."/>
            <person name="Skalitzky C."/>
            <person name="Smith Z."/>
            <person name="Souvorov A."/>
            <person name="Sung W."/>
            <person name="Tang Z."/>
            <person name="Tsuchiya D."/>
            <person name="Tu H."/>
            <person name="Vos H."/>
            <person name="Wang M."/>
            <person name="Wolf Y.I."/>
            <person name="Yamagata H."/>
            <person name="Yamada T."/>
            <person name="Ye Y."/>
            <person name="Shaw J.R."/>
            <person name="Andrews J."/>
            <person name="Crease T.J."/>
            <person name="Tang H."/>
            <person name="Lucas S.M."/>
            <person name="Robertson H.M."/>
            <person name="Bork P."/>
            <person name="Koonin E.V."/>
            <person name="Zdobnov E.M."/>
            <person name="Grigoriev I.V."/>
            <person name="Lynch M."/>
            <person name="Boore J.L."/>
        </authorList>
    </citation>
    <scope>NUCLEOTIDE SEQUENCE [LARGE SCALE GENOMIC DNA]</scope>
</reference>
<dbReference type="AlphaFoldDB" id="E9HN43"/>
<protein>
    <submittedName>
        <fullName evidence="1">Uncharacterized protein</fullName>
    </submittedName>
</protein>
<gene>
    <name evidence="1" type="ORF">DAPPUDRAFT_262508</name>
</gene>
<dbReference type="InParanoid" id="E9HN43"/>
<dbReference type="KEGG" id="dpx:DAPPUDRAFT_262508"/>
<evidence type="ECO:0000313" key="2">
    <source>
        <dbReference type="Proteomes" id="UP000000305"/>
    </source>
</evidence>
<sequence length="184" mass="20871">MDFFETAFELMEAREGEWSFFEEREKYGQDLRLQPRLNWITLRDVCRPICSTAPARDQTENRSGDAERQIDVVHRWRPSGGLSAEEDLYSLRRHSVAERGAAGAAGEEQKKPVKNEKAVLRLVVLWWCRYCDTSNGTPAADEETLLGSHPTASAAAAETKLSSRRYTGRWTQTGQVPPPFPLPF</sequence>
<dbReference type="Proteomes" id="UP000000305">
    <property type="component" value="Unassembled WGS sequence"/>
</dbReference>
<keyword evidence="2" id="KW-1185">Reference proteome</keyword>
<organism evidence="1 2">
    <name type="scientific">Daphnia pulex</name>
    <name type="common">Water flea</name>
    <dbReference type="NCBI Taxonomy" id="6669"/>
    <lineage>
        <taxon>Eukaryota</taxon>
        <taxon>Metazoa</taxon>
        <taxon>Ecdysozoa</taxon>
        <taxon>Arthropoda</taxon>
        <taxon>Crustacea</taxon>
        <taxon>Branchiopoda</taxon>
        <taxon>Diplostraca</taxon>
        <taxon>Cladocera</taxon>
        <taxon>Anomopoda</taxon>
        <taxon>Daphniidae</taxon>
        <taxon>Daphnia</taxon>
    </lineage>
</organism>
<dbReference type="EMBL" id="GL732693">
    <property type="protein sequence ID" value="EFX66838.1"/>
    <property type="molecule type" value="Genomic_DNA"/>
</dbReference>
<proteinExistence type="predicted"/>
<evidence type="ECO:0000313" key="1">
    <source>
        <dbReference type="EMBL" id="EFX66838.1"/>
    </source>
</evidence>